<dbReference type="RefSeq" id="XP_021877717.1">
    <property type="nucleotide sequence ID" value="XM_022028091.1"/>
</dbReference>
<feature type="domain" description="Integrator complex subunit 7 N-terminal" evidence="2">
    <location>
        <begin position="3"/>
        <end position="314"/>
    </location>
</feature>
<dbReference type="InterPro" id="IPR056516">
    <property type="entry name" value="INTS7_N"/>
</dbReference>
<sequence>MVSNNIQRHAILQVFMKSQTHLKKVINVEETIKRISPMLQSTDPLARAITLRVLGGMATIVSDRIDVYHKVIHSLDSSEAMEVSAAVYAADMICSQSQRFCAIFSGKLAFMVRDTTKTPLPLRRRLIRIFGHMFGDITLARLARKTCLDILELSQDTEYTIAILKTLTRLASHSLVDVNQQIDLLLQWTKDSRPGIRRVSLTCLGLLAQKNIEFSPNQIQAIFNIASNSKDGKTVLKAMLAIHKIFHMTCAITSISLTETGAETIKGYIQTCLQILERSFSSDSLLESSATATTAATAVAEPGSSTITTLYHTTSWSKPVVLECYSVLTVLLPYCHQFNIRESFSETEAGNMFNNSTKTVTQSMKQFLICILSQGGGVVHGVADGGSKSDQLSSENVAQARIVLWSLLVLTIEEGSGIDDLLETVLEWVVTYTDSSTLLARALLQIARQQPRKASAFHSRMVKYLEDNVDTPDTQTFILVYRALLESTIPSHGVRRSSGAAVAAATTATTTAVAIECIESFEMRMTRILEQFGKMDMLEHYTRNHWELYQLARYSLQTGWPSLALVALKNQEKNAKSVSSSLWLMTEHTMALIESSLQSGAAFGDQDDSERLDLCPQKQMYTKVISCLEELEAHQVDRSFHLHYCELRRRYLDTCQSTIGTLRLLSMTLSSERLQEQQNPQIYPEDELALYQCADQFNSLAHEYTVLRTCVAPAIPSTSTSTSSSSTLGFTLASAKRPLSSGQQQSDGAIEVLQTMCLVVAYAIQRAAKVLGNYGSSAKSKKLRLGQTDTDTDMDGDADVFDIDPLLIPLLYLQNQKQQQQRHGSQSGEGGSKSILEAFKISTGMMLGFMNKNMVGSGIDDIERSISLVRQFISSFISFPIPIPQEFFVSSQSKQAIST</sequence>
<comment type="similarity">
    <text evidence="1">Belongs to the Integrator subunit 7 family.</text>
</comment>
<dbReference type="SUPFAM" id="SSF48371">
    <property type="entry name" value="ARM repeat"/>
    <property type="match status" value="1"/>
</dbReference>
<dbReference type="GeneID" id="33569934"/>
<comment type="caution">
    <text evidence="3">The sequence shown here is derived from an EMBL/GenBank/DDBJ whole genome shotgun (WGS) entry which is preliminary data.</text>
</comment>
<dbReference type="GO" id="GO:0032039">
    <property type="term" value="C:integrator complex"/>
    <property type="evidence" value="ECO:0007669"/>
    <property type="project" value="InterPro"/>
</dbReference>
<evidence type="ECO:0000256" key="1">
    <source>
        <dbReference type="ARBA" id="ARBA00008565"/>
    </source>
</evidence>
<organism evidence="3 4">
    <name type="scientific">Lobosporangium transversale</name>
    <dbReference type="NCBI Taxonomy" id="64571"/>
    <lineage>
        <taxon>Eukaryota</taxon>
        <taxon>Fungi</taxon>
        <taxon>Fungi incertae sedis</taxon>
        <taxon>Mucoromycota</taxon>
        <taxon>Mortierellomycotina</taxon>
        <taxon>Mortierellomycetes</taxon>
        <taxon>Mortierellales</taxon>
        <taxon>Mortierellaceae</taxon>
        <taxon>Lobosporangium</taxon>
    </lineage>
</organism>
<dbReference type="PANTHER" id="PTHR13322">
    <property type="entry name" value="C1ORF73 PROTEIN"/>
    <property type="match status" value="1"/>
</dbReference>
<dbReference type="OrthoDB" id="275783at2759"/>
<evidence type="ECO:0000313" key="4">
    <source>
        <dbReference type="Proteomes" id="UP000193648"/>
    </source>
</evidence>
<dbReference type="Gene3D" id="1.25.10.10">
    <property type="entry name" value="Leucine-rich Repeat Variant"/>
    <property type="match status" value="1"/>
</dbReference>
<dbReference type="InParanoid" id="A0A1Y2GC79"/>
<dbReference type="PANTHER" id="PTHR13322:SF2">
    <property type="entry name" value="INTEGRATOR COMPLEX SUBUNIT 7"/>
    <property type="match status" value="1"/>
</dbReference>
<keyword evidence="4" id="KW-1185">Reference proteome</keyword>
<dbReference type="AlphaFoldDB" id="A0A1Y2GC79"/>
<gene>
    <name evidence="3" type="ORF">BCR41DRAFT_389129</name>
</gene>
<name>A0A1Y2GC79_9FUNG</name>
<dbReference type="InterPro" id="IPR016024">
    <property type="entry name" value="ARM-type_fold"/>
</dbReference>
<dbReference type="InterPro" id="IPR011989">
    <property type="entry name" value="ARM-like"/>
</dbReference>
<accession>A0A1Y2GC79</accession>
<evidence type="ECO:0000259" key="2">
    <source>
        <dbReference type="Pfam" id="PF24436"/>
    </source>
</evidence>
<dbReference type="Proteomes" id="UP000193648">
    <property type="component" value="Unassembled WGS sequence"/>
</dbReference>
<proteinExistence type="inferred from homology"/>
<evidence type="ECO:0000313" key="3">
    <source>
        <dbReference type="EMBL" id="ORZ06796.1"/>
    </source>
</evidence>
<dbReference type="InterPro" id="IPR033060">
    <property type="entry name" value="INTS7"/>
</dbReference>
<reference evidence="3 4" key="1">
    <citation type="submission" date="2016-07" db="EMBL/GenBank/DDBJ databases">
        <title>Pervasive Adenine N6-methylation of Active Genes in Fungi.</title>
        <authorList>
            <consortium name="DOE Joint Genome Institute"/>
            <person name="Mondo S.J."/>
            <person name="Dannebaum R.O."/>
            <person name="Kuo R.C."/>
            <person name="Labutti K."/>
            <person name="Haridas S."/>
            <person name="Kuo A."/>
            <person name="Salamov A."/>
            <person name="Ahrendt S.R."/>
            <person name="Lipzen A."/>
            <person name="Sullivan W."/>
            <person name="Andreopoulos W.B."/>
            <person name="Clum A."/>
            <person name="Lindquist E."/>
            <person name="Daum C."/>
            <person name="Ramamoorthy G.K."/>
            <person name="Gryganskyi A."/>
            <person name="Culley D."/>
            <person name="Magnuson J.K."/>
            <person name="James T.Y."/>
            <person name="O'Malley M.A."/>
            <person name="Stajich J.E."/>
            <person name="Spatafora J.W."/>
            <person name="Visel A."/>
            <person name="Grigoriev I.V."/>
        </authorList>
    </citation>
    <scope>NUCLEOTIDE SEQUENCE [LARGE SCALE GENOMIC DNA]</scope>
    <source>
        <strain evidence="3 4">NRRL 3116</strain>
    </source>
</reference>
<dbReference type="GO" id="GO:0034472">
    <property type="term" value="P:snRNA 3'-end processing"/>
    <property type="evidence" value="ECO:0007669"/>
    <property type="project" value="TreeGrafter"/>
</dbReference>
<dbReference type="EMBL" id="MCFF01000044">
    <property type="protein sequence ID" value="ORZ06796.1"/>
    <property type="molecule type" value="Genomic_DNA"/>
</dbReference>
<dbReference type="STRING" id="64571.A0A1Y2GC79"/>
<protein>
    <recommendedName>
        <fullName evidence="2">Integrator complex subunit 7 N-terminal domain-containing protein</fullName>
    </recommendedName>
</protein>
<dbReference type="Pfam" id="PF24436">
    <property type="entry name" value="INTS7_N"/>
    <property type="match status" value="1"/>
</dbReference>